<accession>A0A183J902</accession>
<dbReference type="AlphaFoldDB" id="A0A183J902"/>
<dbReference type="InterPro" id="IPR017364">
    <property type="entry name" value="GEMIN2"/>
</dbReference>
<dbReference type="Pfam" id="PF04938">
    <property type="entry name" value="SIP1"/>
    <property type="match status" value="1"/>
</dbReference>
<dbReference type="EMBL" id="UZAM01017528">
    <property type="protein sequence ID" value="VDP47532.1"/>
    <property type="molecule type" value="Genomic_DNA"/>
</dbReference>
<reference evidence="9" key="1">
    <citation type="submission" date="2016-06" db="UniProtKB">
        <authorList>
            <consortium name="WormBaseParasite"/>
        </authorList>
    </citation>
    <scope>IDENTIFICATION</scope>
</reference>
<evidence type="ECO:0000256" key="6">
    <source>
        <dbReference type="ARBA" id="ARBA00047179"/>
    </source>
</evidence>
<evidence type="ECO:0000313" key="9">
    <source>
        <dbReference type="WBParaSite" id="SBAD_0001275601-mRNA-1"/>
    </source>
</evidence>
<dbReference type="WBParaSite" id="SBAD_0001275601-mRNA-1">
    <property type="protein sequence ID" value="SBAD_0001275601-mRNA-1"/>
    <property type="gene ID" value="SBAD_0001275601"/>
</dbReference>
<dbReference type="Gene3D" id="1.20.58.1070">
    <property type="match status" value="1"/>
</dbReference>
<evidence type="ECO:0000256" key="1">
    <source>
        <dbReference type="ARBA" id="ARBA00004496"/>
    </source>
</evidence>
<keyword evidence="3" id="KW-0507">mRNA processing</keyword>
<comment type="subcellular location">
    <subcellularLocation>
        <location evidence="1">Cytoplasm</location>
    </subcellularLocation>
</comment>
<evidence type="ECO:0000256" key="4">
    <source>
        <dbReference type="ARBA" id="ARBA00023187"/>
    </source>
</evidence>
<dbReference type="InterPro" id="IPR035426">
    <property type="entry name" value="Gemin2/Brr1"/>
</dbReference>
<evidence type="ECO:0000256" key="5">
    <source>
        <dbReference type="ARBA" id="ARBA00025758"/>
    </source>
</evidence>
<keyword evidence="4" id="KW-0508">mRNA splicing</keyword>
<dbReference type="GO" id="GO:0000245">
    <property type="term" value="P:spliceosomal complex assembly"/>
    <property type="evidence" value="ECO:0007669"/>
    <property type="project" value="InterPro"/>
</dbReference>
<organism evidence="9">
    <name type="scientific">Soboliphyme baturini</name>
    <dbReference type="NCBI Taxonomy" id="241478"/>
    <lineage>
        <taxon>Eukaryota</taxon>
        <taxon>Metazoa</taxon>
        <taxon>Ecdysozoa</taxon>
        <taxon>Nematoda</taxon>
        <taxon>Enoplea</taxon>
        <taxon>Dorylaimia</taxon>
        <taxon>Dioctophymatida</taxon>
        <taxon>Dioctophymatoidea</taxon>
        <taxon>Soboliphymatidae</taxon>
        <taxon>Soboliphyme</taxon>
    </lineage>
</organism>
<evidence type="ECO:0000313" key="8">
    <source>
        <dbReference type="Proteomes" id="UP000270296"/>
    </source>
</evidence>
<evidence type="ECO:0000256" key="2">
    <source>
        <dbReference type="ARBA" id="ARBA00022490"/>
    </source>
</evidence>
<proteinExistence type="inferred from homology"/>
<dbReference type="PANTHER" id="PTHR12794">
    <property type="entry name" value="GEMIN2"/>
    <property type="match status" value="1"/>
</dbReference>
<gene>
    <name evidence="7" type="ORF">SBAD_LOCUS12350</name>
</gene>
<evidence type="ECO:0000256" key="3">
    <source>
        <dbReference type="ARBA" id="ARBA00022664"/>
    </source>
</evidence>
<name>A0A183J902_9BILA</name>
<dbReference type="GO" id="GO:0005681">
    <property type="term" value="C:spliceosomal complex"/>
    <property type="evidence" value="ECO:0007669"/>
    <property type="project" value="InterPro"/>
</dbReference>
<reference evidence="7 8" key="2">
    <citation type="submission" date="2018-11" db="EMBL/GenBank/DDBJ databases">
        <authorList>
            <consortium name="Pathogen Informatics"/>
        </authorList>
    </citation>
    <scope>NUCLEOTIDE SEQUENCE [LARGE SCALE GENOMIC DNA]</scope>
</reference>
<keyword evidence="2" id="KW-0963">Cytoplasm</keyword>
<evidence type="ECO:0000313" key="7">
    <source>
        <dbReference type="EMBL" id="VDP47532.1"/>
    </source>
</evidence>
<sequence length="208" mass="24017">MEPPPFTPLKQFDVQSINLNEVPGDGYDFLKHVIVERLHCPETVVTDKDFSQYDTNQTIWCDQFLEKFPHSDNDRRLVPSEIWQQGASLSQQDKNILHRFISTPPLISIVIRLTERSVYRALEYLITEFIDSGYEYERAHWMFALMCCIGVPLQHSTCAALRELARSCRKLRRTCECADCEIARACSVFICLSARYFGQLDLADSLVS</sequence>
<dbReference type="PANTHER" id="PTHR12794:SF0">
    <property type="entry name" value="GEM-ASSOCIATED PROTEIN 2"/>
    <property type="match status" value="1"/>
</dbReference>
<protein>
    <recommendedName>
        <fullName evidence="6">Gem-associated protein 2</fullName>
    </recommendedName>
</protein>
<dbReference type="Proteomes" id="UP000270296">
    <property type="component" value="Unassembled WGS sequence"/>
</dbReference>
<keyword evidence="8" id="KW-1185">Reference proteome</keyword>
<dbReference type="OrthoDB" id="428895at2759"/>
<dbReference type="PIRSF" id="PIRSF038038">
    <property type="entry name" value="SMN_Gemin2"/>
    <property type="match status" value="1"/>
</dbReference>
<dbReference type="GO" id="GO:0000387">
    <property type="term" value="P:spliceosomal snRNP assembly"/>
    <property type="evidence" value="ECO:0007669"/>
    <property type="project" value="InterPro"/>
</dbReference>
<comment type="similarity">
    <text evidence="5">Belongs to the gemin-2 family.</text>
</comment>
<dbReference type="GO" id="GO:0032797">
    <property type="term" value="C:SMN complex"/>
    <property type="evidence" value="ECO:0007669"/>
    <property type="project" value="TreeGrafter"/>
</dbReference>